<dbReference type="InterPro" id="IPR014057">
    <property type="entry name" value="HI1420"/>
</dbReference>
<organism evidence="2 3">
    <name type="scientific">Thiothrix eikelboomii</name>
    <dbReference type="NCBI Taxonomy" id="92487"/>
    <lineage>
        <taxon>Bacteria</taxon>
        <taxon>Pseudomonadati</taxon>
        <taxon>Pseudomonadota</taxon>
        <taxon>Gammaproteobacteria</taxon>
        <taxon>Thiotrichales</taxon>
        <taxon>Thiotrichaceae</taxon>
        <taxon>Thiothrix</taxon>
    </lineage>
</organism>
<dbReference type="EMBL" id="FUYB01000004">
    <property type="protein sequence ID" value="SKA73271.1"/>
    <property type="molecule type" value="Genomic_DNA"/>
</dbReference>
<sequence>MPQGFSHYDSAEYLKTDEDMQAYLDACMEEASDDPAFIARALGVVARARGMTQLARETGLARESLYKALSGEGNPEFATILKVIHALGLRLTVQLAP</sequence>
<dbReference type="PANTHER" id="PTHR40275:SF1">
    <property type="entry name" value="SSL7038 PROTEIN"/>
    <property type="match status" value="1"/>
</dbReference>
<dbReference type="PANTHER" id="PTHR40275">
    <property type="entry name" value="SSL7038 PROTEIN"/>
    <property type="match status" value="1"/>
</dbReference>
<dbReference type="PROSITE" id="PS50943">
    <property type="entry name" value="HTH_CROC1"/>
    <property type="match status" value="1"/>
</dbReference>
<name>A0A1T4W987_9GAMM</name>
<dbReference type="RefSeq" id="WP_078921675.1">
    <property type="nucleotide sequence ID" value="NZ_FUYB01000004.1"/>
</dbReference>
<dbReference type="GO" id="GO:0003677">
    <property type="term" value="F:DNA binding"/>
    <property type="evidence" value="ECO:0007669"/>
    <property type="project" value="InterPro"/>
</dbReference>
<feature type="domain" description="HTH cro/C1-type" evidence="1">
    <location>
        <begin position="51"/>
        <end position="94"/>
    </location>
</feature>
<dbReference type="Proteomes" id="UP000190460">
    <property type="component" value="Unassembled WGS sequence"/>
</dbReference>
<reference evidence="2 3" key="1">
    <citation type="submission" date="2017-02" db="EMBL/GenBank/DDBJ databases">
        <authorList>
            <person name="Peterson S.W."/>
        </authorList>
    </citation>
    <scope>NUCLEOTIDE SEQUENCE [LARGE SCALE GENOMIC DNA]</scope>
    <source>
        <strain evidence="2 3">ATCC 49788</strain>
    </source>
</reference>
<dbReference type="CDD" id="cd00093">
    <property type="entry name" value="HTH_XRE"/>
    <property type="match status" value="1"/>
</dbReference>
<accession>A0A1T4W987</accession>
<dbReference type="OrthoDB" id="9798416at2"/>
<dbReference type="InterPro" id="IPR001387">
    <property type="entry name" value="Cro/C1-type_HTH"/>
</dbReference>
<proteinExistence type="predicted"/>
<gene>
    <name evidence="2" type="ORF">SAMN02745130_01195</name>
</gene>
<dbReference type="AlphaFoldDB" id="A0A1T4W987"/>
<evidence type="ECO:0000313" key="2">
    <source>
        <dbReference type="EMBL" id="SKA73271.1"/>
    </source>
</evidence>
<dbReference type="Pfam" id="PF21716">
    <property type="entry name" value="dnstrm_HI1420"/>
    <property type="match status" value="1"/>
</dbReference>
<dbReference type="InterPro" id="IPR010982">
    <property type="entry name" value="Lambda_DNA-bd_dom_sf"/>
</dbReference>
<protein>
    <submittedName>
        <fullName evidence="2">Probable addiction module antidote protein</fullName>
    </submittedName>
</protein>
<dbReference type="Gene3D" id="1.10.260.40">
    <property type="entry name" value="lambda repressor-like DNA-binding domains"/>
    <property type="match status" value="1"/>
</dbReference>
<evidence type="ECO:0000313" key="3">
    <source>
        <dbReference type="Proteomes" id="UP000190460"/>
    </source>
</evidence>
<dbReference type="SUPFAM" id="SSF47413">
    <property type="entry name" value="lambda repressor-like DNA-binding domains"/>
    <property type="match status" value="1"/>
</dbReference>
<keyword evidence="3" id="KW-1185">Reference proteome</keyword>
<dbReference type="NCBIfam" id="TIGR02684">
    <property type="entry name" value="dnstrm_HI1420"/>
    <property type="match status" value="1"/>
</dbReference>
<evidence type="ECO:0000259" key="1">
    <source>
        <dbReference type="PROSITE" id="PS50943"/>
    </source>
</evidence>